<reference evidence="3" key="1">
    <citation type="journal article" date="2023" name="Front. Mar. Sci.">
        <title>A new Merluccius polli reference genome to investigate the effects of global change in West African waters.</title>
        <authorList>
            <person name="Mateo J.L."/>
            <person name="Blanco-Fernandez C."/>
            <person name="Garcia-Vazquez E."/>
            <person name="Machado-Schiaffino G."/>
        </authorList>
    </citation>
    <scope>NUCLEOTIDE SEQUENCE</scope>
    <source>
        <strain evidence="3">C29</strain>
        <tissue evidence="3">Fin</tissue>
    </source>
</reference>
<protein>
    <submittedName>
        <fullName evidence="3">Aftiphilin</fullName>
    </submittedName>
</protein>
<proteinExistence type="predicted"/>
<dbReference type="Proteomes" id="UP001174136">
    <property type="component" value="Unassembled WGS sequence"/>
</dbReference>
<comment type="caution">
    <text evidence="3">The sequence shown here is derived from an EMBL/GenBank/DDBJ whole genome shotgun (WGS) entry which is preliminary data.</text>
</comment>
<organism evidence="3 4">
    <name type="scientific">Merluccius polli</name>
    <name type="common">Benguela hake</name>
    <name type="synonym">Merluccius cadenati</name>
    <dbReference type="NCBI Taxonomy" id="89951"/>
    <lineage>
        <taxon>Eukaryota</taxon>
        <taxon>Metazoa</taxon>
        <taxon>Chordata</taxon>
        <taxon>Craniata</taxon>
        <taxon>Vertebrata</taxon>
        <taxon>Euteleostomi</taxon>
        <taxon>Actinopterygii</taxon>
        <taxon>Neopterygii</taxon>
        <taxon>Teleostei</taxon>
        <taxon>Neoteleostei</taxon>
        <taxon>Acanthomorphata</taxon>
        <taxon>Zeiogadaria</taxon>
        <taxon>Gadariae</taxon>
        <taxon>Gadiformes</taxon>
        <taxon>Gadoidei</taxon>
        <taxon>Merlucciidae</taxon>
        <taxon>Merluccius</taxon>
    </lineage>
</organism>
<dbReference type="PANTHER" id="PTHR16156:SF10">
    <property type="entry name" value="AFTIPHILIN-RELATED"/>
    <property type="match status" value="1"/>
</dbReference>
<feature type="domain" description="Aftiphilin clathrin-binding box" evidence="2">
    <location>
        <begin position="78"/>
        <end position="124"/>
    </location>
</feature>
<sequence length="126" mass="13972">MTRILSKSHGERTVAEGTLSGRLERLFQQSFPENPVPELEEEVPPLKSLLEPTEEQKGSPRGPEDGHRTTPLNGALQADVWRQLLDIHEAFGLRHQWGGSHSNKTLLCSLGIDTRNIIVPDSNSSV</sequence>
<evidence type="ECO:0000313" key="3">
    <source>
        <dbReference type="EMBL" id="KAK0137193.1"/>
    </source>
</evidence>
<evidence type="ECO:0000259" key="2">
    <source>
        <dbReference type="Pfam" id="PF15045"/>
    </source>
</evidence>
<keyword evidence="4" id="KW-1185">Reference proteome</keyword>
<feature type="region of interest" description="Disordered" evidence="1">
    <location>
        <begin position="30"/>
        <end position="75"/>
    </location>
</feature>
<gene>
    <name evidence="3" type="primary">Aftph</name>
    <name evidence="3" type="ORF">N1851_026606</name>
</gene>
<evidence type="ECO:0000313" key="4">
    <source>
        <dbReference type="Proteomes" id="UP001174136"/>
    </source>
</evidence>
<evidence type="ECO:0000256" key="1">
    <source>
        <dbReference type="SAM" id="MobiDB-lite"/>
    </source>
</evidence>
<dbReference type="GO" id="GO:0030276">
    <property type="term" value="F:clathrin binding"/>
    <property type="evidence" value="ECO:0007669"/>
    <property type="project" value="InterPro"/>
</dbReference>
<dbReference type="GO" id="GO:0030121">
    <property type="term" value="C:AP-1 adaptor complex"/>
    <property type="evidence" value="ECO:0007669"/>
    <property type="project" value="TreeGrafter"/>
</dbReference>
<dbReference type="AlphaFoldDB" id="A0AA47NU38"/>
<dbReference type="PANTHER" id="PTHR16156">
    <property type="entry name" value="AFTIPHILIN A-RELATED"/>
    <property type="match status" value="1"/>
</dbReference>
<dbReference type="Pfam" id="PF15045">
    <property type="entry name" value="Clathrin_bdg"/>
    <property type="match status" value="1"/>
</dbReference>
<accession>A0AA47NU38</accession>
<dbReference type="GO" id="GO:0032588">
    <property type="term" value="C:trans-Golgi network membrane"/>
    <property type="evidence" value="ECO:0007669"/>
    <property type="project" value="InterPro"/>
</dbReference>
<name>A0AA47NU38_MERPO</name>
<dbReference type="EMBL" id="JAOPHQ010004937">
    <property type="protein sequence ID" value="KAK0137193.1"/>
    <property type="molecule type" value="Genomic_DNA"/>
</dbReference>
<feature type="compositionally biased region" description="Basic and acidic residues" evidence="1">
    <location>
        <begin position="54"/>
        <end position="68"/>
    </location>
</feature>
<dbReference type="InterPro" id="IPR046359">
    <property type="entry name" value="Aftin-like"/>
</dbReference>
<dbReference type="InterPro" id="IPR029205">
    <property type="entry name" value="Clathrin-bd"/>
</dbReference>